<name>S7MZE1_MYOBR</name>
<dbReference type="PANTHER" id="PTHR44337:SF20">
    <property type="entry name" value="CARCINOEMBRYONIC ANTIGEN-RELATED CELL ADHESION MOLECULE 5-RELATED"/>
    <property type="match status" value="1"/>
</dbReference>
<evidence type="ECO:0000313" key="7">
    <source>
        <dbReference type="EMBL" id="EPQ09966.1"/>
    </source>
</evidence>
<dbReference type="Gene3D" id="2.60.40.10">
    <property type="entry name" value="Immunoglobulins"/>
    <property type="match status" value="1"/>
</dbReference>
<evidence type="ECO:0000256" key="5">
    <source>
        <dbReference type="ARBA" id="ARBA00038222"/>
    </source>
</evidence>
<dbReference type="InterPro" id="IPR013783">
    <property type="entry name" value="Ig-like_fold"/>
</dbReference>
<reference evidence="7 8" key="1">
    <citation type="journal article" date="2013" name="Nat. Commun.">
        <title>Genome analysis reveals insights into physiology and longevity of the Brandt's bat Myotis brandtii.</title>
        <authorList>
            <person name="Seim I."/>
            <person name="Fang X."/>
            <person name="Xiong Z."/>
            <person name="Lobanov A.V."/>
            <person name="Huang Z."/>
            <person name="Ma S."/>
            <person name="Feng Y."/>
            <person name="Turanov A.A."/>
            <person name="Zhu Y."/>
            <person name="Lenz T.L."/>
            <person name="Gerashchenko M.V."/>
            <person name="Fan D."/>
            <person name="Hee Yim S."/>
            <person name="Yao X."/>
            <person name="Jordan D."/>
            <person name="Xiong Y."/>
            <person name="Ma Y."/>
            <person name="Lyapunov A.N."/>
            <person name="Chen G."/>
            <person name="Kulakova O.I."/>
            <person name="Sun Y."/>
            <person name="Lee S.G."/>
            <person name="Bronson R.T."/>
            <person name="Moskalev A.A."/>
            <person name="Sunyaev S.R."/>
            <person name="Zhang G."/>
            <person name="Krogh A."/>
            <person name="Wang J."/>
            <person name="Gladyshev V.N."/>
        </authorList>
    </citation>
    <scope>NUCLEOTIDE SEQUENCE [LARGE SCALE GENOMIC DNA]</scope>
</reference>
<keyword evidence="4" id="KW-0393">Immunoglobulin domain</keyword>
<gene>
    <name evidence="7" type="ORF">D623_10001097</name>
</gene>
<dbReference type="EMBL" id="KE162872">
    <property type="protein sequence ID" value="EPQ09966.1"/>
    <property type="molecule type" value="Genomic_DNA"/>
</dbReference>
<dbReference type="SMART" id="SM00409">
    <property type="entry name" value="IG"/>
    <property type="match status" value="1"/>
</dbReference>
<dbReference type="InterPro" id="IPR007110">
    <property type="entry name" value="Ig-like_dom"/>
</dbReference>
<evidence type="ECO:0000259" key="6">
    <source>
        <dbReference type="PROSITE" id="PS50835"/>
    </source>
</evidence>
<dbReference type="InterPro" id="IPR052598">
    <property type="entry name" value="IgSF_CEA-related"/>
</dbReference>
<dbReference type="FunFam" id="2.60.40.10:FF:000244">
    <property type="entry name" value="carcinoembryonic antigen-related cell adhesion molecule 16"/>
    <property type="match status" value="1"/>
</dbReference>
<keyword evidence="1" id="KW-0732">Signal</keyword>
<dbReference type="Pfam" id="PF13927">
    <property type="entry name" value="Ig_3"/>
    <property type="match status" value="1"/>
</dbReference>
<dbReference type="InterPro" id="IPR036179">
    <property type="entry name" value="Ig-like_dom_sf"/>
</dbReference>
<dbReference type="GO" id="GO:0007157">
    <property type="term" value="P:heterophilic cell-cell adhesion via plasma membrane cell adhesion molecules"/>
    <property type="evidence" value="ECO:0007669"/>
    <property type="project" value="TreeGrafter"/>
</dbReference>
<protein>
    <submittedName>
        <fullName evidence="7">Carcinoembryonic antigen-related cell adhesion molecule 1</fullName>
    </submittedName>
</protein>
<dbReference type="InterPro" id="IPR003599">
    <property type="entry name" value="Ig_sub"/>
</dbReference>
<proteinExistence type="inferred from homology"/>
<organism evidence="7 8">
    <name type="scientific">Myotis brandtii</name>
    <name type="common">Brandt's bat</name>
    <dbReference type="NCBI Taxonomy" id="109478"/>
    <lineage>
        <taxon>Eukaryota</taxon>
        <taxon>Metazoa</taxon>
        <taxon>Chordata</taxon>
        <taxon>Craniata</taxon>
        <taxon>Vertebrata</taxon>
        <taxon>Euteleostomi</taxon>
        <taxon>Mammalia</taxon>
        <taxon>Eutheria</taxon>
        <taxon>Laurasiatheria</taxon>
        <taxon>Chiroptera</taxon>
        <taxon>Yangochiroptera</taxon>
        <taxon>Vespertilionidae</taxon>
        <taxon>Myotis</taxon>
    </lineage>
</organism>
<dbReference type="AlphaFoldDB" id="S7MZE1"/>
<comment type="similarity">
    <text evidence="5">Belongs to the immunoglobulin superfamily. CEA family.</text>
</comment>
<dbReference type="SUPFAM" id="SSF48726">
    <property type="entry name" value="Immunoglobulin"/>
    <property type="match status" value="1"/>
</dbReference>
<keyword evidence="2" id="KW-1015">Disulfide bond</keyword>
<feature type="domain" description="Ig-like" evidence="6">
    <location>
        <begin position="23"/>
        <end position="110"/>
    </location>
</feature>
<dbReference type="InterPro" id="IPR003598">
    <property type="entry name" value="Ig_sub2"/>
</dbReference>
<evidence type="ECO:0000256" key="4">
    <source>
        <dbReference type="ARBA" id="ARBA00023319"/>
    </source>
</evidence>
<dbReference type="SMART" id="SM00408">
    <property type="entry name" value="IGc2"/>
    <property type="match status" value="1"/>
</dbReference>
<sequence length="113" mass="12617">MESLSALTSRGPVPWNWLLLAEPGRVTTLLASNATVMELKDSLFLTCYTNAVSTQWFFNGMNLQLMERMKLSSNDSTLKIDPVRREDAGNFQCEVSNPISSAQSVPVELDVKY</sequence>
<dbReference type="Proteomes" id="UP000052978">
    <property type="component" value="Unassembled WGS sequence"/>
</dbReference>
<accession>S7MZE1</accession>
<evidence type="ECO:0000256" key="1">
    <source>
        <dbReference type="ARBA" id="ARBA00022729"/>
    </source>
</evidence>
<evidence type="ECO:0000313" key="8">
    <source>
        <dbReference type="Proteomes" id="UP000052978"/>
    </source>
</evidence>
<evidence type="ECO:0000256" key="2">
    <source>
        <dbReference type="ARBA" id="ARBA00023157"/>
    </source>
</evidence>
<evidence type="ECO:0000256" key="3">
    <source>
        <dbReference type="ARBA" id="ARBA00023180"/>
    </source>
</evidence>
<keyword evidence="8" id="KW-1185">Reference proteome</keyword>
<keyword evidence="3" id="KW-0325">Glycoprotein</keyword>
<dbReference type="GO" id="GO:0009986">
    <property type="term" value="C:cell surface"/>
    <property type="evidence" value="ECO:0007669"/>
    <property type="project" value="TreeGrafter"/>
</dbReference>
<dbReference type="PROSITE" id="PS50835">
    <property type="entry name" value="IG_LIKE"/>
    <property type="match status" value="1"/>
</dbReference>
<dbReference type="PANTHER" id="PTHR44337">
    <property type="entry name" value="CARCINOEMBRYONIC ANTIGEN-RELATED CELL ADHESION MOLECULE 8"/>
    <property type="match status" value="1"/>
</dbReference>